<comment type="subcellular location">
    <subcellularLocation>
        <location evidence="1">Mitochondrion</location>
    </subcellularLocation>
</comment>
<dbReference type="CDD" id="cd18805">
    <property type="entry name" value="SF2_C_suv3"/>
    <property type="match status" value="1"/>
</dbReference>
<dbReference type="PROSITE" id="PS51194">
    <property type="entry name" value="HELICASE_CTER"/>
    <property type="match status" value="1"/>
</dbReference>
<dbReference type="EMBL" id="JAACJL010000044">
    <property type="protein sequence ID" value="KAF4615062.1"/>
    <property type="molecule type" value="Genomic_DNA"/>
</dbReference>
<keyword evidence="4" id="KW-0378">Hydrolase</keyword>
<evidence type="ECO:0000313" key="12">
    <source>
        <dbReference type="Proteomes" id="UP000521872"/>
    </source>
</evidence>
<evidence type="ECO:0000256" key="3">
    <source>
        <dbReference type="ARBA" id="ARBA00022741"/>
    </source>
</evidence>
<evidence type="ECO:0000256" key="4">
    <source>
        <dbReference type="ARBA" id="ARBA00022801"/>
    </source>
</evidence>
<reference evidence="11 12" key="1">
    <citation type="submission" date="2019-12" db="EMBL/GenBank/DDBJ databases">
        <authorList>
            <person name="Floudas D."/>
            <person name="Bentzer J."/>
            <person name="Ahren D."/>
            <person name="Johansson T."/>
            <person name="Persson P."/>
            <person name="Tunlid A."/>
        </authorList>
    </citation>
    <scope>NUCLEOTIDE SEQUENCE [LARGE SCALE GENOMIC DNA]</scope>
    <source>
        <strain evidence="11 12">CBS 102.39</strain>
    </source>
</reference>
<keyword evidence="8" id="KW-0496">Mitochondrion</keyword>
<dbReference type="FunFam" id="3.40.50.300:FF:000957">
    <property type="entry name" value="ATP-dependent RNA helicase SUV3L, mitochondrial"/>
    <property type="match status" value="1"/>
</dbReference>
<keyword evidence="5" id="KW-0347">Helicase</keyword>
<evidence type="ECO:0000256" key="1">
    <source>
        <dbReference type="ARBA" id="ARBA00004173"/>
    </source>
</evidence>
<dbReference type="InterPro" id="IPR027417">
    <property type="entry name" value="P-loop_NTPase"/>
</dbReference>
<evidence type="ECO:0000256" key="8">
    <source>
        <dbReference type="ARBA" id="ARBA00023128"/>
    </source>
</evidence>
<dbReference type="SUPFAM" id="SSF52540">
    <property type="entry name" value="P-loop containing nucleoside triphosphate hydrolases"/>
    <property type="match status" value="1"/>
</dbReference>
<dbReference type="Pfam" id="PF12513">
    <property type="entry name" value="SUV3_C"/>
    <property type="match status" value="1"/>
</dbReference>
<organism evidence="11 12">
    <name type="scientific">Agrocybe pediades</name>
    <dbReference type="NCBI Taxonomy" id="84607"/>
    <lineage>
        <taxon>Eukaryota</taxon>
        <taxon>Fungi</taxon>
        <taxon>Dikarya</taxon>
        <taxon>Basidiomycota</taxon>
        <taxon>Agaricomycotina</taxon>
        <taxon>Agaricomycetes</taxon>
        <taxon>Agaricomycetidae</taxon>
        <taxon>Agaricales</taxon>
        <taxon>Agaricineae</taxon>
        <taxon>Strophariaceae</taxon>
        <taxon>Agrocybe</taxon>
    </lineage>
</organism>
<dbReference type="InterPro" id="IPR055206">
    <property type="entry name" value="DEXQc_SUV3"/>
</dbReference>
<dbReference type="EC" id="3.6.4.13" evidence="2"/>
<name>A0A8H4QPQ9_9AGAR</name>
<dbReference type="InterPro" id="IPR001650">
    <property type="entry name" value="Helicase_C-like"/>
</dbReference>
<dbReference type="Proteomes" id="UP000521872">
    <property type="component" value="Unassembled WGS sequence"/>
</dbReference>
<keyword evidence="7" id="KW-0809">Transit peptide</keyword>
<proteinExistence type="predicted"/>
<dbReference type="Gene3D" id="3.40.50.300">
    <property type="entry name" value="P-loop containing nucleotide triphosphate hydrolases"/>
    <property type="match status" value="2"/>
</dbReference>
<dbReference type="GO" id="GO:0003724">
    <property type="term" value="F:RNA helicase activity"/>
    <property type="evidence" value="ECO:0007669"/>
    <property type="project" value="UniProtKB-EC"/>
</dbReference>
<dbReference type="GO" id="GO:0000965">
    <property type="term" value="P:mitochondrial RNA 3'-end processing"/>
    <property type="evidence" value="ECO:0007669"/>
    <property type="project" value="TreeGrafter"/>
</dbReference>
<dbReference type="GO" id="GO:0016787">
    <property type="term" value="F:hydrolase activity"/>
    <property type="evidence" value="ECO:0007669"/>
    <property type="project" value="UniProtKB-KW"/>
</dbReference>
<dbReference type="Pfam" id="PF22527">
    <property type="entry name" value="DEXQc_Suv3"/>
    <property type="match status" value="1"/>
</dbReference>
<dbReference type="InterPro" id="IPR050699">
    <property type="entry name" value="RNA-DNA_Helicase"/>
</dbReference>
<comment type="caution">
    <text evidence="11">The sequence shown here is derived from an EMBL/GenBank/DDBJ whole genome shotgun (WGS) entry which is preliminary data.</text>
</comment>
<dbReference type="PANTHER" id="PTHR12131">
    <property type="entry name" value="ATP-DEPENDENT RNA AND DNA HELICASE"/>
    <property type="match status" value="1"/>
</dbReference>
<dbReference type="SMART" id="SM00490">
    <property type="entry name" value="HELICc"/>
    <property type="match status" value="1"/>
</dbReference>
<keyword evidence="6" id="KW-0067">ATP-binding</keyword>
<feature type="domain" description="Helicase C-terminal" evidence="10">
    <location>
        <begin position="379"/>
        <end position="540"/>
    </location>
</feature>
<dbReference type="GO" id="GO:0005524">
    <property type="term" value="F:ATP binding"/>
    <property type="evidence" value="ECO:0007669"/>
    <property type="project" value="UniProtKB-KW"/>
</dbReference>
<dbReference type="InterPro" id="IPR022192">
    <property type="entry name" value="SUV3_C"/>
</dbReference>
<keyword evidence="3" id="KW-0547">Nucleotide-binding</keyword>
<gene>
    <name evidence="11" type="ORF">D9613_003474</name>
</gene>
<sequence>MLRALHNCTKFQRGQGWTGSLITIICRYRSGGAVKTQRPRPQQEFDSRRPSVNRHTFSKQYVHIPHILESEVIPYFEDNVHKWATSPSVRRRLISYGIPELDVRKLLNGFVEEVEAGLLSDKRSQTYYSLSRFSHQHDRESIDILYSTIFFSWAGRADNREELVEALEVNPDTVQYLGRLLKVTSRPYMADEFDRARMVSRKIIMHVGPTNSGKTHHALRALAAARTGVYAGPLRLLAHEIWERLNTGQIVPLGVEEAIPDVKAKTRGNPAHARVCNMITGEEQKLVSPEAPLLSCTVEMLQFFTKYDVAVIDEIQMIGDAGRGNAWTSAVLGIPADEVHLCGEETAIPIVQALLKHTGDEIIIKRYERLTPLVVEKTSLDADFSKVRPGDAIVTFSRSNIFEIKSAVEKKTGMRCAVVYGRLPPEVRSEQAALFNDPDSGYDVIIGSDAIGMGLNLKIKRVIFEAVSKYEDGGVRPLSTSSVKQIAGRAGRYGQHKDQVDLGGTTTTLYPGDLEALKGYLQKPYEPLPYGRVGLTAELIEEVLAVLPAGTPLAVALTAVIHVGRIPPFLRYVNYPELEKVCDFVDAEWLHMGNADKASLLWAPLPWRDVTTMSIVKKMLAMHARQFEVDLASVIKGTDFMQTLEYVEDMKEKVEQGTATFSTSSTLLKNLESFHKALVFYMWMNFRNPVVYSDYSVIDLKKRVEILLNWSLASMSISDELLVREIRPLSPDADALESISLDEPPAPHLAARTRLHFRKERSERELPADLLPRRRQYAVSKSASL</sequence>
<accession>A0A8H4QPQ9</accession>
<evidence type="ECO:0000256" key="2">
    <source>
        <dbReference type="ARBA" id="ARBA00012552"/>
    </source>
</evidence>
<keyword evidence="12" id="KW-1185">Reference proteome</keyword>
<comment type="catalytic activity">
    <reaction evidence="9">
        <text>ATP + H2O = ADP + phosphate + H(+)</text>
        <dbReference type="Rhea" id="RHEA:13065"/>
        <dbReference type="ChEBI" id="CHEBI:15377"/>
        <dbReference type="ChEBI" id="CHEBI:15378"/>
        <dbReference type="ChEBI" id="CHEBI:30616"/>
        <dbReference type="ChEBI" id="CHEBI:43474"/>
        <dbReference type="ChEBI" id="CHEBI:456216"/>
        <dbReference type="EC" id="3.6.4.13"/>
    </reaction>
</comment>
<dbReference type="Pfam" id="PF00271">
    <property type="entry name" value="Helicase_C"/>
    <property type="match status" value="1"/>
</dbReference>
<dbReference type="Gene3D" id="1.20.272.40">
    <property type="match status" value="1"/>
</dbReference>
<evidence type="ECO:0000256" key="5">
    <source>
        <dbReference type="ARBA" id="ARBA00022806"/>
    </source>
</evidence>
<dbReference type="GO" id="GO:0045025">
    <property type="term" value="C:mitochondrial degradosome"/>
    <property type="evidence" value="ECO:0007669"/>
    <property type="project" value="TreeGrafter"/>
</dbReference>
<protein>
    <recommendedName>
        <fullName evidence="2">RNA helicase</fullName>
        <ecNumber evidence="2">3.6.4.13</ecNumber>
    </recommendedName>
</protein>
<dbReference type="AlphaFoldDB" id="A0A8H4QPQ9"/>
<evidence type="ECO:0000256" key="9">
    <source>
        <dbReference type="ARBA" id="ARBA00047984"/>
    </source>
</evidence>
<evidence type="ECO:0000259" key="10">
    <source>
        <dbReference type="PROSITE" id="PS51194"/>
    </source>
</evidence>
<dbReference type="PANTHER" id="PTHR12131:SF1">
    <property type="entry name" value="ATP-DEPENDENT RNA HELICASE SUPV3L1, MITOCHONDRIAL-RELATED"/>
    <property type="match status" value="1"/>
</dbReference>
<evidence type="ECO:0000313" key="11">
    <source>
        <dbReference type="EMBL" id="KAF4615062.1"/>
    </source>
</evidence>
<evidence type="ECO:0000256" key="6">
    <source>
        <dbReference type="ARBA" id="ARBA00022840"/>
    </source>
</evidence>
<dbReference type="FunFam" id="3.40.50.300:FF:000269">
    <property type="entry name" value="ATP-dependent RNA helicase SUPV3L1, mitochondrial"/>
    <property type="match status" value="1"/>
</dbReference>
<evidence type="ECO:0000256" key="7">
    <source>
        <dbReference type="ARBA" id="ARBA00022946"/>
    </source>
</evidence>
<dbReference type="Gene3D" id="1.20.58.1080">
    <property type="match status" value="1"/>
</dbReference>